<reference evidence="1" key="1">
    <citation type="journal article" date="2023" name="Mol. Phylogenet. Evol.">
        <title>Genome-scale phylogeny and comparative genomics of the fungal order Sordariales.</title>
        <authorList>
            <person name="Hensen N."/>
            <person name="Bonometti L."/>
            <person name="Westerberg I."/>
            <person name="Brannstrom I.O."/>
            <person name="Guillou S."/>
            <person name="Cros-Aarteil S."/>
            <person name="Calhoun S."/>
            <person name="Haridas S."/>
            <person name="Kuo A."/>
            <person name="Mondo S."/>
            <person name="Pangilinan J."/>
            <person name="Riley R."/>
            <person name="LaButti K."/>
            <person name="Andreopoulos B."/>
            <person name="Lipzen A."/>
            <person name="Chen C."/>
            <person name="Yan M."/>
            <person name="Daum C."/>
            <person name="Ng V."/>
            <person name="Clum A."/>
            <person name="Steindorff A."/>
            <person name="Ohm R.A."/>
            <person name="Martin F."/>
            <person name="Silar P."/>
            <person name="Natvig D.O."/>
            <person name="Lalanne C."/>
            <person name="Gautier V."/>
            <person name="Ament-Velasquez S.L."/>
            <person name="Kruys A."/>
            <person name="Hutchinson M.I."/>
            <person name="Powell A.J."/>
            <person name="Barry K."/>
            <person name="Miller A.N."/>
            <person name="Grigoriev I.V."/>
            <person name="Debuchy R."/>
            <person name="Gladieux P."/>
            <person name="Hiltunen Thoren M."/>
            <person name="Johannesson H."/>
        </authorList>
    </citation>
    <scope>NUCLEOTIDE SEQUENCE</scope>
    <source>
        <strain evidence="1">CBS 958.72</strain>
    </source>
</reference>
<keyword evidence="2" id="KW-1185">Reference proteome</keyword>
<evidence type="ECO:0000313" key="1">
    <source>
        <dbReference type="EMBL" id="KAK3370752.1"/>
    </source>
</evidence>
<accession>A0AAE0N4S1</accession>
<dbReference type="Proteomes" id="UP001287356">
    <property type="component" value="Unassembled WGS sequence"/>
</dbReference>
<dbReference type="AlphaFoldDB" id="A0AAE0N4S1"/>
<protein>
    <submittedName>
        <fullName evidence="1">Uncharacterized protein</fullName>
    </submittedName>
</protein>
<evidence type="ECO:0000313" key="2">
    <source>
        <dbReference type="Proteomes" id="UP001287356"/>
    </source>
</evidence>
<name>A0AAE0N4S1_9PEZI</name>
<proteinExistence type="predicted"/>
<gene>
    <name evidence="1" type="ORF">B0T24DRAFT_299173</name>
</gene>
<reference evidence="1" key="2">
    <citation type="submission" date="2023-06" db="EMBL/GenBank/DDBJ databases">
        <authorList>
            <consortium name="Lawrence Berkeley National Laboratory"/>
            <person name="Haridas S."/>
            <person name="Hensen N."/>
            <person name="Bonometti L."/>
            <person name="Westerberg I."/>
            <person name="Brannstrom I.O."/>
            <person name="Guillou S."/>
            <person name="Cros-Aarteil S."/>
            <person name="Calhoun S."/>
            <person name="Kuo A."/>
            <person name="Mondo S."/>
            <person name="Pangilinan J."/>
            <person name="Riley R."/>
            <person name="Labutti K."/>
            <person name="Andreopoulos B."/>
            <person name="Lipzen A."/>
            <person name="Chen C."/>
            <person name="Yanf M."/>
            <person name="Daum C."/>
            <person name="Ng V."/>
            <person name="Clum A."/>
            <person name="Steindorff A."/>
            <person name="Ohm R."/>
            <person name="Martin F."/>
            <person name="Silar P."/>
            <person name="Natvig D."/>
            <person name="Lalanne C."/>
            <person name="Gautier V."/>
            <person name="Ament-Velasquez S.L."/>
            <person name="Kruys A."/>
            <person name="Hutchinson M.I."/>
            <person name="Powell A.J."/>
            <person name="Barry K."/>
            <person name="Miller A.N."/>
            <person name="Grigoriev I.V."/>
            <person name="Debuchy R."/>
            <person name="Gladieux P."/>
            <person name="Thoren M.H."/>
            <person name="Johannesson H."/>
        </authorList>
    </citation>
    <scope>NUCLEOTIDE SEQUENCE</scope>
    <source>
        <strain evidence="1">CBS 958.72</strain>
    </source>
</reference>
<dbReference type="EMBL" id="JAULSN010000005">
    <property type="protein sequence ID" value="KAK3370752.1"/>
    <property type="molecule type" value="Genomic_DNA"/>
</dbReference>
<organism evidence="1 2">
    <name type="scientific">Lasiosphaeria ovina</name>
    <dbReference type="NCBI Taxonomy" id="92902"/>
    <lineage>
        <taxon>Eukaryota</taxon>
        <taxon>Fungi</taxon>
        <taxon>Dikarya</taxon>
        <taxon>Ascomycota</taxon>
        <taxon>Pezizomycotina</taxon>
        <taxon>Sordariomycetes</taxon>
        <taxon>Sordariomycetidae</taxon>
        <taxon>Sordariales</taxon>
        <taxon>Lasiosphaeriaceae</taxon>
        <taxon>Lasiosphaeria</taxon>
    </lineage>
</organism>
<sequence>MYRDCCLWLACLPWADFGYPLLGDFYPQLCIPLFILPHHGHLKQTSWLIHSPSSVRLGPSLASLTVLGRVIEAVSALRSQWKDANLTALAFETQLVAMRAALAKIEQWASIANEPHHQDALDEIAFLKDQLSDALAFIDKAGVVVGE</sequence>
<comment type="caution">
    <text evidence="1">The sequence shown here is derived from an EMBL/GenBank/DDBJ whole genome shotgun (WGS) entry which is preliminary data.</text>
</comment>